<proteinExistence type="predicted"/>
<dbReference type="AlphaFoldDB" id="A0A7D4Q779"/>
<dbReference type="SUPFAM" id="SSF55166">
    <property type="entry name" value="Hedgehog/DD-peptidase"/>
    <property type="match status" value="1"/>
</dbReference>
<reference evidence="3 4" key="1">
    <citation type="submission" date="2020-05" db="EMBL/GenBank/DDBJ databases">
        <title>Aquirufa sp. strain 15G-AUS-rot a new Aquirufa species.</title>
        <authorList>
            <person name="Pitt A."/>
            <person name="Hahn M.W."/>
        </authorList>
    </citation>
    <scope>NUCLEOTIDE SEQUENCE [LARGE SCALE GENOMIC DNA]</scope>
    <source>
        <strain evidence="3 4">15G-AUS-rot</strain>
    </source>
</reference>
<evidence type="ECO:0000313" key="4">
    <source>
        <dbReference type="Proteomes" id="UP000501003"/>
    </source>
</evidence>
<keyword evidence="1" id="KW-0472">Membrane</keyword>
<name>A0A7D4Q779_9MICO</name>
<dbReference type="PANTHER" id="PTHR34385">
    <property type="entry name" value="D-ALANYL-D-ALANINE CARBOXYPEPTIDASE"/>
    <property type="match status" value="1"/>
</dbReference>
<accession>A0A7D4Q779</accession>
<dbReference type="GO" id="GO:0006508">
    <property type="term" value="P:proteolysis"/>
    <property type="evidence" value="ECO:0007669"/>
    <property type="project" value="InterPro"/>
</dbReference>
<evidence type="ECO:0000313" key="3">
    <source>
        <dbReference type="EMBL" id="QKJ25842.1"/>
    </source>
</evidence>
<keyword evidence="4" id="KW-1185">Reference proteome</keyword>
<dbReference type="EMBL" id="CP054056">
    <property type="protein sequence ID" value="QKJ25842.1"/>
    <property type="molecule type" value="Genomic_DNA"/>
</dbReference>
<dbReference type="Pfam" id="PF02557">
    <property type="entry name" value="VanY"/>
    <property type="match status" value="1"/>
</dbReference>
<dbReference type="GO" id="GO:0008233">
    <property type="term" value="F:peptidase activity"/>
    <property type="evidence" value="ECO:0007669"/>
    <property type="project" value="InterPro"/>
</dbReference>
<dbReference type="Gene3D" id="3.30.1380.10">
    <property type="match status" value="1"/>
</dbReference>
<feature type="domain" description="D-alanyl-D-alanine carboxypeptidase-like core" evidence="2">
    <location>
        <begin position="113"/>
        <end position="242"/>
    </location>
</feature>
<dbReference type="InterPro" id="IPR003709">
    <property type="entry name" value="VanY-like_core_dom"/>
</dbReference>
<protein>
    <submittedName>
        <fullName evidence="3">M15 family metallopeptidase</fullName>
    </submittedName>
</protein>
<evidence type="ECO:0000256" key="1">
    <source>
        <dbReference type="SAM" id="Phobius"/>
    </source>
</evidence>
<dbReference type="PANTHER" id="PTHR34385:SF1">
    <property type="entry name" value="PEPTIDOGLYCAN L-ALANYL-D-GLUTAMATE ENDOPEPTIDASE CWLK"/>
    <property type="match status" value="1"/>
</dbReference>
<dbReference type="InterPro" id="IPR052179">
    <property type="entry name" value="DD-CPase-like"/>
</dbReference>
<dbReference type="KEGG" id="aqg:HRU87_06735"/>
<evidence type="ECO:0000259" key="2">
    <source>
        <dbReference type="Pfam" id="PF02557"/>
    </source>
</evidence>
<dbReference type="Proteomes" id="UP000501003">
    <property type="component" value="Chromosome"/>
</dbReference>
<sequence>MPQSRPLLRNPWFVFGPPVVLAGLGMALVLQPQAFDPTHEIIRGAITDLESRSESAQSPDINEFDFVKLATNFASSEWVVVNKQRPLNPIDYEPANLRAVQSSKSLDNSRGLELSDHAATALENLATEMHAQGVGQLFVNSAYRSYEYQSELFVSKTEQYGLAGALVRSAKAGHSEHQTGLAVDVSVPAQGCAIMQCFGDTDAGKWLAENSWKHGFIIRYEEDTTSITGYTYEPWHLRFVGKEIAALYAKNGIQTFEEFWDLPAAEFYLEEITESTSD</sequence>
<gene>
    <name evidence="3" type="ORF">HRU87_06735</name>
</gene>
<feature type="transmembrane region" description="Helical" evidence="1">
    <location>
        <begin position="12"/>
        <end position="30"/>
    </location>
</feature>
<dbReference type="InterPro" id="IPR009045">
    <property type="entry name" value="Zn_M74/Hedgehog-like"/>
</dbReference>
<dbReference type="InterPro" id="IPR058193">
    <property type="entry name" value="VanY/YodJ_core_dom"/>
</dbReference>
<organism evidence="3 4">
    <name type="scientific">Aquiluna borgnonia</name>
    <dbReference type="NCBI Taxonomy" id="2499157"/>
    <lineage>
        <taxon>Bacteria</taxon>
        <taxon>Bacillati</taxon>
        <taxon>Actinomycetota</taxon>
        <taxon>Actinomycetes</taxon>
        <taxon>Micrococcales</taxon>
        <taxon>Microbacteriaceae</taxon>
        <taxon>Luna cluster</taxon>
        <taxon>Luna-1 subcluster</taxon>
        <taxon>Aquiluna</taxon>
    </lineage>
</organism>
<dbReference type="RefSeq" id="WP_173494138.1">
    <property type="nucleotide sequence ID" value="NZ_CP054056.1"/>
</dbReference>
<keyword evidence="1" id="KW-0812">Transmembrane</keyword>
<dbReference type="CDD" id="cd14852">
    <property type="entry name" value="LD-carboxypeptidase"/>
    <property type="match status" value="1"/>
</dbReference>
<keyword evidence="1" id="KW-1133">Transmembrane helix</keyword>